<sequence>MQFYAICPKGVEPLLATELATFGASEIKEHPTHVSFEGDLAVAYKACLRSRLANRVYLCLLEDNFETVDEMYEKINRIEWSWHFDLNQTFVVSCVARKNKHIRHSGFGGQKTKDAIVDYYNERYEKRPSIDKENPDYRVHVVVNGSQLKVGIDLCGHGLNQRGYREEGGRAPIKENLAAALLIRAGWPELSQQGYDFHDPMCGSGTLLIEAAMMAANIAPGLLNHDFAFLVWKQHDESLWQDILNEAKAEAEKGREKLTNRFYGSDSYRRSLPLAEENCRASGLAEFIEIEEQDIRHPKAENISEKGLLLSNPPYAERLGEEEEVTQLYRDFGDYIKKRCNGWHAAFITTEDQFAKAVGLRSHKQYKFKNGALDCKLYLFEVTKENYYTPFDPTKVNPNWEKGLSEGAEMLKNRMRKNLQRLKSYLKQNDVTCYRLYDADLPEYSAAIDVYGDDVHIQEYMPPKEVPEKTSRKRLQEIVRVTSGLMDIPEADIHLKQRLRQKGKQQYTKQQTAEDDFKVVEENGFKFQVNLKQYLDTGLFLDHRKTRKMIFNEAEGKRFLNLFAYTGSVSVYAAMGGAKTTTVDMSNTYINWAKKNFSLNGISPYGHSFVQSDCMQWLEENKGDKQYDLIFLDPPTFSNSKRMEDTFDVQRDQKDLINLTMSLLKQGGKLYFSNNFKRFVLEESLKEKFVIHEITGKTLPPDFKMSKNHHRCWLIQHKE</sequence>
<dbReference type="InterPro" id="IPR004114">
    <property type="entry name" value="THUMP_dom"/>
</dbReference>
<dbReference type="Gene3D" id="3.30.750.80">
    <property type="entry name" value="RNA methyltransferase domain (HRMD) like"/>
    <property type="match status" value="1"/>
</dbReference>
<evidence type="ECO:0000256" key="3">
    <source>
        <dbReference type="ARBA" id="ARBA00022603"/>
    </source>
</evidence>
<dbReference type="AlphaFoldDB" id="A0A318D4D2"/>
<dbReference type="InterPro" id="IPR029063">
    <property type="entry name" value="SAM-dependent_MTases_sf"/>
</dbReference>
<dbReference type="Pfam" id="PF10672">
    <property type="entry name" value="Methyltrans_SAM"/>
    <property type="match status" value="1"/>
</dbReference>
<comment type="catalytic activity">
    <reaction evidence="6">
        <text>guanosine(2069) in 23S rRNA + S-adenosyl-L-methionine = N(2)-methylguanosine(2069) in 23S rRNA + S-adenosyl-L-homocysteine + H(+)</text>
        <dbReference type="Rhea" id="RHEA:43772"/>
        <dbReference type="Rhea" id="RHEA-COMP:10688"/>
        <dbReference type="Rhea" id="RHEA-COMP:10689"/>
        <dbReference type="ChEBI" id="CHEBI:15378"/>
        <dbReference type="ChEBI" id="CHEBI:57856"/>
        <dbReference type="ChEBI" id="CHEBI:59789"/>
        <dbReference type="ChEBI" id="CHEBI:74269"/>
        <dbReference type="ChEBI" id="CHEBI:74481"/>
        <dbReference type="EC" id="2.1.1.264"/>
    </reaction>
</comment>
<gene>
    <name evidence="6" type="primary">rlmL</name>
    <name evidence="9" type="ORF">DL796_00595</name>
</gene>
<feature type="domain" description="THUMP" evidence="8">
    <location>
        <begin position="42"/>
        <end position="154"/>
    </location>
</feature>
<dbReference type="PROSITE" id="PS51165">
    <property type="entry name" value="THUMP"/>
    <property type="match status" value="1"/>
</dbReference>
<dbReference type="InterPro" id="IPR054170">
    <property type="entry name" value="RlmL_1st"/>
</dbReference>
<dbReference type="CDD" id="cd11715">
    <property type="entry name" value="THUMP_AdoMetMT"/>
    <property type="match status" value="1"/>
</dbReference>
<reference evidence="9 10" key="1">
    <citation type="submission" date="2018-05" db="EMBL/GenBank/DDBJ databases">
        <title>Kangiella spongicola genome sequence.</title>
        <authorList>
            <person name="Maclea K.S."/>
            <person name="Goen A.E."/>
            <person name="Kelley C."/>
            <person name="Underriner A."/>
            <person name="Silverwood T."/>
            <person name="Trachtenberg A.M."/>
        </authorList>
    </citation>
    <scope>NUCLEOTIDE SEQUENCE [LARGE SCALE GENOMIC DNA]</scope>
    <source>
        <strain evidence="9 10">ATCC BAA-2076</strain>
    </source>
</reference>
<evidence type="ECO:0000256" key="5">
    <source>
        <dbReference type="ARBA" id="ARBA00022691"/>
    </source>
</evidence>
<evidence type="ECO:0000256" key="4">
    <source>
        <dbReference type="ARBA" id="ARBA00022679"/>
    </source>
</evidence>
<dbReference type="GO" id="GO:0003723">
    <property type="term" value="F:RNA binding"/>
    <property type="evidence" value="ECO:0007669"/>
    <property type="project" value="UniProtKB-UniRule"/>
</dbReference>
<dbReference type="SUPFAM" id="SSF53335">
    <property type="entry name" value="S-adenosyl-L-methionine-dependent methyltransferases"/>
    <property type="match status" value="2"/>
</dbReference>
<dbReference type="InterPro" id="IPR000241">
    <property type="entry name" value="RlmKL-like_Mtase"/>
</dbReference>
<comment type="function">
    <text evidence="6">Specifically methylates the guanine in position 2445 (m2G2445) and the guanine in position 2069 (m7G2069) of 23S rRNA.</text>
</comment>
<evidence type="ECO:0000256" key="6">
    <source>
        <dbReference type="HAMAP-Rule" id="MF_01858"/>
    </source>
</evidence>
<dbReference type="InterPro" id="IPR053943">
    <property type="entry name" value="RlmKL-like_Mtase_CS"/>
</dbReference>
<organism evidence="9 10">
    <name type="scientific">Kangiella spongicola</name>
    <dbReference type="NCBI Taxonomy" id="796379"/>
    <lineage>
        <taxon>Bacteria</taxon>
        <taxon>Pseudomonadati</taxon>
        <taxon>Pseudomonadota</taxon>
        <taxon>Gammaproteobacteria</taxon>
        <taxon>Kangiellales</taxon>
        <taxon>Kangiellaceae</taxon>
        <taxon>Kangiella</taxon>
    </lineage>
</organism>
<evidence type="ECO:0000313" key="10">
    <source>
        <dbReference type="Proteomes" id="UP000247689"/>
    </source>
</evidence>
<comment type="caution">
    <text evidence="9">The sequence shown here is derived from an EMBL/GenBank/DDBJ whole genome shotgun (WGS) entry which is preliminary data.</text>
</comment>
<evidence type="ECO:0000259" key="8">
    <source>
        <dbReference type="PROSITE" id="PS51165"/>
    </source>
</evidence>
<comment type="catalytic activity">
    <reaction evidence="6">
        <text>guanosine(2445) in 23S rRNA + S-adenosyl-L-methionine = N(2)-methylguanosine(2445) in 23S rRNA + S-adenosyl-L-homocysteine + H(+)</text>
        <dbReference type="Rhea" id="RHEA:42740"/>
        <dbReference type="Rhea" id="RHEA-COMP:10215"/>
        <dbReference type="Rhea" id="RHEA-COMP:10216"/>
        <dbReference type="ChEBI" id="CHEBI:15378"/>
        <dbReference type="ChEBI" id="CHEBI:57856"/>
        <dbReference type="ChEBI" id="CHEBI:59789"/>
        <dbReference type="ChEBI" id="CHEBI:74269"/>
        <dbReference type="ChEBI" id="CHEBI:74481"/>
        <dbReference type="EC" id="2.1.1.173"/>
    </reaction>
</comment>
<keyword evidence="2 6" id="KW-0698">rRNA processing</keyword>
<dbReference type="HAMAP" id="MF_01858">
    <property type="entry name" value="23SrRNA_methyltr_KL"/>
    <property type="match status" value="1"/>
</dbReference>
<dbReference type="Pfam" id="PF22020">
    <property type="entry name" value="RlmL_1st"/>
    <property type="match status" value="1"/>
</dbReference>
<dbReference type="EC" id="2.1.1.173" evidence="6"/>
<protein>
    <recommendedName>
        <fullName evidence="6">Ribosomal RNA large subunit methyltransferase K/L</fullName>
    </recommendedName>
    <domain>
        <recommendedName>
            <fullName evidence="6">23S rRNA m2G2445 methyltransferase</fullName>
            <ecNumber evidence="6">2.1.1.173</ecNumber>
        </recommendedName>
        <alternativeName>
            <fullName evidence="6">rRNA (guanine-N(2)-)-methyltransferase RlmL</fullName>
        </alternativeName>
    </domain>
    <domain>
        <recommendedName>
            <fullName evidence="6">23S rRNA m7G2069 methyltransferase</fullName>
            <ecNumber evidence="6">2.1.1.264</ecNumber>
        </recommendedName>
        <alternativeName>
            <fullName evidence="6">rRNA (guanine-N(7)-)-methyltransferase RlmK</fullName>
        </alternativeName>
    </domain>
</protein>
<dbReference type="PANTHER" id="PTHR47313:SF1">
    <property type="entry name" value="RIBOSOMAL RNA LARGE SUBUNIT METHYLTRANSFERASE K_L"/>
    <property type="match status" value="1"/>
</dbReference>
<evidence type="ECO:0000256" key="2">
    <source>
        <dbReference type="ARBA" id="ARBA00022552"/>
    </source>
</evidence>
<dbReference type="SMART" id="SM00981">
    <property type="entry name" value="THUMP"/>
    <property type="match status" value="1"/>
</dbReference>
<dbReference type="EMBL" id="QICH01000001">
    <property type="protein sequence ID" value="PXF63683.1"/>
    <property type="molecule type" value="Genomic_DNA"/>
</dbReference>
<keyword evidence="1 6" id="KW-0963">Cytoplasm</keyword>
<dbReference type="NCBIfam" id="NF008748">
    <property type="entry name" value="PRK11783.1"/>
    <property type="match status" value="1"/>
</dbReference>
<dbReference type="EC" id="2.1.1.264" evidence="6"/>
<dbReference type="PANTHER" id="PTHR47313">
    <property type="entry name" value="RIBOSOMAL RNA LARGE SUBUNIT METHYLTRANSFERASE K/L"/>
    <property type="match status" value="1"/>
</dbReference>
<keyword evidence="7" id="KW-0694">RNA-binding</keyword>
<dbReference type="InterPro" id="IPR017244">
    <property type="entry name" value="23SrRNA_methyltr_KL"/>
</dbReference>
<keyword evidence="10" id="KW-1185">Reference proteome</keyword>
<dbReference type="PIRSF" id="PIRSF037618">
    <property type="entry name" value="RNA_Mtase_bacteria_prd"/>
    <property type="match status" value="1"/>
</dbReference>
<keyword evidence="5 6" id="KW-0949">S-adenosyl-L-methionine</keyword>
<dbReference type="Gene3D" id="3.40.50.150">
    <property type="entry name" value="Vaccinia Virus protein VP39"/>
    <property type="match status" value="2"/>
</dbReference>
<dbReference type="CDD" id="cd02440">
    <property type="entry name" value="AdoMet_MTases"/>
    <property type="match status" value="1"/>
</dbReference>
<name>A0A318D4D2_9GAMM</name>
<dbReference type="GO" id="GO:0052915">
    <property type="term" value="F:23S rRNA (guanine(2445)-N(2))-methyltransferase activity"/>
    <property type="evidence" value="ECO:0007669"/>
    <property type="project" value="UniProtKB-UniRule"/>
</dbReference>
<keyword evidence="4 6" id="KW-0808">Transferase</keyword>
<keyword evidence="3 6" id="KW-0489">Methyltransferase</keyword>
<dbReference type="Pfam" id="PF02926">
    <property type="entry name" value="THUMP"/>
    <property type="match status" value="1"/>
</dbReference>
<comment type="subcellular location">
    <subcellularLocation>
        <location evidence="6">Cytoplasm</location>
    </subcellularLocation>
</comment>
<evidence type="ECO:0000313" key="9">
    <source>
        <dbReference type="EMBL" id="PXF63683.1"/>
    </source>
</evidence>
<dbReference type="GO" id="GO:0070043">
    <property type="term" value="F:rRNA (guanine-N7-)-methyltransferase activity"/>
    <property type="evidence" value="ECO:0007669"/>
    <property type="project" value="UniProtKB-UniRule"/>
</dbReference>
<dbReference type="PROSITE" id="PS01261">
    <property type="entry name" value="UPF0020"/>
    <property type="match status" value="1"/>
</dbReference>
<dbReference type="Proteomes" id="UP000247689">
    <property type="component" value="Unassembled WGS sequence"/>
</dbReference>
<proteinExistence type="inferred from homology"/>
<dbReference type="InterPro" id="IPR019614">
    <property type="entry name" value="SAM-dep_methyl-trfase"/>
</dbReference>
<comment type="similarity">
    <text evidence="6">Belongs to the methyltransferase superfamily. RlmKL family.</text>
</comment>
<dbReference type="RefSeq" id="WP_110198967.1">
    <property type="nucleotide sequence ID" value="NZ_QICH01000001.1"/>
</dbReference>
<evidence type="ECO:0000256" key="7">
    <source>
        <dbReference type="PROSITE-ProRule" id="PRU00529"/>
    </source>
</evidence>
<dbReference type="OrthoDB" id="9809404at2"/>
<dbReference type="Pfam" id="PF01170">
    <property type="entry name" value="UPF0020"/>
    <property type="match status" value="1"/>
</dbReference>
<evidence type="ECO:0000256" key="1">
    <source>
        <dbReference type="ARBA" id="ARBA00022490"/>
    </source>
</evidence>
<dbReference type="GO" id="GO:0005737">
    <property type="term" value="C:cytoplasm"/>
    <property type="evidence" value="ECO:0007669"/>
    <property type="project" value="UniProtKB-SubCell"/>
</dbReference>
<accession>A0A318D4D2</accession>
<dbReference type="Gene3D" id="3.30.2130.30">
    <property type="match status" value="1"/>
</dbReference>